<feature type="transmembrane region" description="Helical" evidence="1">
    <location>
        <begin position="285"/>
        <end position="306"/>
    </location>
</feature>
<reference evidence="2 3" key="1">
    <citation type="submission" date="2019-06" db="EMBL/GenBank/DDBJ databases">
        <title>Genome sequencing of Zymomonas mobilis strains for genetic engineering and biofuel applications.</title>
        <authorList>
            <person name="Teravest M."/>
        </authorList>
    </citation>
    <scope>NUCLEOTIDE SEQUENCE [LARGE SCALE GENOMIC DNA]</scope>
    <source>
        <strain evidence="2 3">AN0101</strain>
    </source>
</reference>
<name>A0A542W3H9_ZYMMB</name>
<keyword evidence="1" id="KW-0812">Transmembrane</keyword>
<sequence length="339" mass="37303">MLRHFRESFIVTILGLVAAFCFGYYAQGHSLVAGLDAAFLAFLLAILETAFSFDNAVVNASVLKNLTAKWQKCFLTWGMVIAVFGMRILFPLLIVSFSAWVDPWEATKIALFHHQRYEEVVTAAHASIAGFGSAFLMLVGLSFFVKDTHSPVWISCIERPLMKLRVIPFVSYILTFAILAGFVLWFDHKDGYSFSIAALFGMVAYFLLEQFEHLMGRPTQGGGGLATFIYLEFLDASFSFDGVIGAFAVTNDIVLIAIGLGIGAMFVRSMTVALVQGGHLSQYPYLEAGAFYAIVTLAFITALNVKIEVPEIISGLSGIVWIGGSLIYSIMMNRRNLTN</sequence>
<feature type="transmembrane region" description="Helical" evidence="1">
    <location>
        <begin position="312"/>
        <end position="331"/>
    </location>
</feature>
<accession>A0A542W3H9</accession>
<evidence type="ECO:0000313" key="3">
    <source>
        <dbReference type="Proteomes" id="UP000316887"/>
    </source>
</evidence>
<dbReference type="PANTHER" id="PTHR30238:SF4">
    <property type="entry name" value="SLL1022 PROTEIN"/>
    <property type="match status" value="1"/>
</dbReference>
<dbReference type="InterPro" id="IPR007427">
    <property type="entry name" value="DUF475"/>
</dbReference>
<feature type="transmembrane region" description="Helical" evidence="1">
    <location>
        <begin position="120"/>
        <end position="145"/>
    </location>
</feature>
<dbReference type="OrthoDB" id="8533002at2"/>
<comment type="caution">
    <text evidence="2">The sequence shown here is derived from an EMBL/GenBank/DDBJ whole genome shotgun (WGS) entry which is preliminary data.</text>
</comment>
<evidence type="ECO:0000256" key="1">
    <source>
        <dbReference type="SAM" id="Phobius"/>
    </source>
</evidence>
<feature type="transmembrane region" description="Helical" evidence="1">
    <location>
        <begin position="32"/>
        <end position="53"/>
    </location>
</feature>
<organism evidence="2 3">
    <name type="scientific">Zymomonas mobilis</name>
    <dbReference type="NCBI Taxonomy" id="542"/>
    <lineage>
        <taxon>Bacteria</taxon>
        <taxon>Pseudomonadati</taxon>
        <taxon>Pseudomonadota</taxon>
        <taxon>Alphaproteobacteria</taxon>
        <taxon>Sphingomonadales</taxon>
        <taxon>Zymomonadaceae</taxon>
        <taxon>Zymomonas</taxon>
    </lineage>
</organism>
<dbReference type="RefSeq" id="WP_141920505.1">
    <property type="nucleotide sequence ID" value="NZ_VFOF01000001.1"/>
</dbReference>
<dbReference type="EMBL" id="VFOF01000001">
    <property type="protein sequence ID" value="TQL18069.1"/>
    <property type="molecule type" value="Genomic_DNA"/>
</dbReference>
<dbReference type="Pfam" id="PF04332">
    <property type="entry name" value="DUF475"/>
    <property type="match status" value="1"/>
</dbReference>
<feature type="transmembrane region" description="Helical" evidence="1">
    <location>
        <begin position="9"/>
        <end position="26"/>
    </location>
</feature>
<feature type="transmembrane region" description="Helical" evidence="1">
    <location>
        <begin position="166"/>
        <end position="186"/>
    </location>
</feature>
<proteinExistence type="predicted"/>
<feature type="transmembrane region" description="Helical" evidence="1">
    <location>
        <begin position="192"/>
        <end position="208"/>
    </location>
</feature>
<keyword evidence="1" id="KW-1133">Transmembrane helix</keyword>
<gene>
    <name evidence="2" type="ORF">FBY58_1684</name>
</gene>
<protein>
    <recommendedName>
        <fullName evidence="4">DUF475 domain-containing protein</fullName>
    </recommendedName>
</protein>
<feature type="transmembrane region" description="Helical" evidence="1">
    <location>
        <begin position="253"/>
        <end position="273"/>
    </location>
</feature>
<evidence type="ECO:0000313" key="2">
    <source>
        <dbReference type="EMBL" id="TQL18069.1"/>
    </source>
</evidence>
<evidence type="ECO:0008006" key="4">
    <source>
        <dbReference type="Google" id="ProtNLM"/>
    </source>
</evidence>
<dbReference type="PANTHER" id="PTHR30238">
    <property type="entry name" value="MEMBRANE BOUND PREDICTED REDOX MODULATOR"/>
    <property type="match status" value="1"/>
</dbReference>
<keyword evidence="1" id="KW-0472">Membrane</keyword>
<feature type="transmembrane region" description="Helical" evidence="1">
    <location>
        <begin position="74"/>
        <end position="100"/>
    </location>
</feature>
<dbReference type="Proteomes" id="UP000316887">
    <property type="component" value="Unassembled WGS sequence"/>
</dbReference>
<dbReference type="AlphaFoldDB" id="A0A542W3H9"/>
<dbReference type="NCBIfam" id="NF010619">
    <property type="entry name" value="PRK14013.2-5"/>
    <property type="match status" value="1"/>
</dbReference>